<evidence type="ECO:0000259" key="6">
    <source>
        <dbReference type="PROSITE" id="PS50950"/>
    </source>
</evidence>
<evidence type="ECO:0000256" key="2">
    <source>
        <dbReference type="ARBA" id="ARBA00022771"/>
    </source>
</evidence>
<feature type="domain" description="THAP-type" evidence="6">
    <location>
        <begin position="1"/>
        <end position="84"/>
    </location>
</feature>
<reference evidence="7 8" key="1">
    <citation type="submission" date="2024-05" db="EMBL/GenBank/DDBJ databases">
        <title>Genetic variation in Jamaican populations of the coffee berry borer (Hypothenemus hampei).</title>
        <authorList>
            <person name="Errbii M."/>
            <person name="Myrie A."/>
        </authorList>
    </citation>
    <scope>NUCLEOTIDE SEQUENCE [LARGE SCALE GENOMIC DNA]</scope>
    <source>
        <strain evidence="7">JA-Hopewell-2020-01-JO</strain>
        <tissue evidence="7">Whole body</tissue>
    </source>
</reference>
<name>A0ABD1E4W5_HYPHA</name>
<evidence type="ECO:0000256" key="1">
    <source>
        <dbReference type="ARBA" id="ARBA00022723"/>
    </source>
</evidence>
<dbReference type="Pfam" id="PF05485">
    <property type="entry name" value="THAP"/>
    <property type="match status" value="1"/>
</dbReference>
<dbReference type="SMART" id="SM00980">
    <property type="entry name" value="THAP"/>
    <property type="match status" value="1"/>
</dbReference>
<evidence type="ECO:0000256" key="5">
    <source>
        <dbReference type="PROSITE-ProRule" id="PRU00309"/>
    </source>
</evidence>
<keyword evidence="3" id="KW-0862">Zinc</keyword>
<keyword evidence="8" id="KW-1185">Reference proteome</keyword>
<protein>
    <recommendedName>
        <fullName evidence="6">THAP-type domain-containing protein</fullName>
    </recommendedName>
</protein>
<keyword evidence="2 5" id="KW-0863">Zinc-finger</keyword>
<keyword evidence="4 5" id="KW-0238">DNA-binding</keyword>
<evidence type="ECO:0000256" key="4">
    <source>
        <dbReference type="ARBA" id="ARBA00023125"/>
    </source>
</evidence>
<dbReference type="EMBL" id="JBDJPC010000011">
    <property type="protein sequence ID" value="KAL1489590.1"/>
    <property type="molecule type" value="Genomic_DNA"/>
</dbReference>
<gene>
    <name evidence="7" type="ORF">ABEB36_013539</name>
</gene>
<dbReference type="GO" id="GO:0008270">
    <property type="term" value="F:zinc ion binding"/>
    <property type="evidence" value="ECO:0007669"/>
    <property type="project" value="UniProtKB-KW"/>
</dbReference>
<evidence type="ECO:0000256" key="3">
    <source>
        <dbReference type="ARBA" id="ARBA00022833"/>
    </source>
</evidence>
<dbReference type="AlphaFoldDB" id="A0ABD1E4W5"/>
<proteinExistence type="predicted"/>
<dbReference type="InterPro" id="IPR006612">
    <property type="entry name" value="THAP_Znf"/>
</dbReference>
<dbReference type="Proteomes" id="UP001566132">
    <property type="component" value="Unassembled WGS sequence"/>
</dbReference>
<evidence type="ECO:0000313" key="7">
    <source>
        <dbReference type="EMBL" id="KAL1489590.1"/>
    </source>
</evidence>
<dbReference type="GO" id="GO:0003677">
    <property type="term" value="F:DNA binding"/>
    <property type="evidence" value="ECO:0007669"/>
    <property type="project" value="UniProtKB-UniRule"/>
</dbReference>
<comment type="caution">
    <text evidence="7">The sequence shown here is derived from an EMBL/GenBank/DDBJ whole genome shotgun (WGS) entry which is preliminary data.</text>
</comment>
<sequence length="126" mass="14684">MGRLYRKCSVLGCEDKISSRHRFPDPKINFELFQKWIVSTGNPELLKSDVEHIYRTKKICHRHFSQKHILSNNLLLKSAFPTIFLGKDVFKTSHNKKELLELVTMVLSTMAENVEKILPTMFCCLC</sequence>
<dbReference type="PROSITE" id="PS50950">
    <property type="entry name" value="ZF_THAP"/>
    <property type="match status" value="1"/>
</dbReference>
<evidence type="ECO:0000313" key="8">
    <source>
        <dbReference type="Proteomes" id="UP001566132"/>
    </source>
</evidence>
<accession>A0ABD1E4W5</accession>
<keyword evidence="1" id="KW-0479">Metal-binding</keyword>
<organism evidence="7 8">
    <name type="scientific">Hypothenemus hampei</name>
    <name type="common">Coffee berry borer</name>
    <dbReference type="NCBI Taxonomy" id="57062"/>
    <lineage>
        <taxon>Eukaryota</taxon>
        <taxon>Metazoa</taxon>
        <taxon>Ecdysozoa</taxon>
        <taxon>Arthropoda</taxon>
        <taxon>Hexapoda</taxon>
        <taxon>Insecta</taxon>
        <taxon>Pterygota</taxon>
        <taxon>Neoptera</taxon>
        <taxon>Endopterygota</taxon>
        <taxon>Coleoptera</taxon>
        <taxon>Polyphaga</taxon>
        <taxon>Cucujiformia</taxon>
        <taxon>Curculionidae</taxon>
        <taxon>Scolytinae</taxon>
        <taxon>Hypothenemus</taxon>
    </lineage>
</organism>
<dbReference type="SUPFAM" id="SSF57716">
    <property type="entry name" value="Glucocorticoid receptor-like (DNA-binding domain)"/>
    <property type="match status" value="1"/>
</dbReference>